<dbReference type="EMBL" id="MKHE01000002">
    <property type="protein sequence ID" value="OWK17442.1"/>
    <property type="molecule type" value="Genomic_DNA"/>
</dbReference>
<dbReference type="SUPFAM" id="SSF50630">
    <property type="entry name" value="Acid proteases"/>
    <property type="match status" value="1"/>
</dbReference>
<accession>A0A212DGX9</accession>
<dbReference type="GO" id="GO:0006508">
    <property type="term" value="P:proteolysis"/>
    <property type="evidence" value="ECO:0007669"/>
    <property type="project" value="InterPro"/>
</dbReference>
<proteinExistence type="inferred from homology"/>
<comment type="similarity">
    <text evidence="2">Belongs to the peptidase A1 family.</text>
</comment>
<dbReference type="Proteomes" id="UP000242450">
    <property type="component" value="Chromosome 2"/>
</dbReference>
<comment type="caution">
    <text evidence="4">The sequence shown here is derived from an EMBL/GenBank/DDBJ whole genome shotgun (WGS) entry which is preliminary data.</text>
</comment>
<sequence length="170" mass="18687">MPRGRQDNGNQGWPGSQVCPNLRPWPLYMAYVGSITTGTPPQEFQVIIDTSSSDLYGSLVLAAAYQTYDHKMSTTFQCKWRKFNLYCGFAKIARVLASETVQNKIGGFLENSPYGGVLGLAFPSLARSEATPLFDNLRRQGVISKPVFALFMSSLLMLGGVDHAYHKGAL</sequence>
<dbReference type="InterPro" id="IPR033121">
    <property type="entry name" value="PEPTIDASE_A1"/>
</dbReference>
<keyword evidence="5" id="KW-1185">Reference proteome</keyword>
<dbReference type="GO" id="GO:0004190">
    <property type="term" value="F:aspartic-type endopeptidase activity"/>
    <property type="evidence" value="ECO:0007669"/>
    <property type="project" value="InterPro"/>
</dbReference>
<dbReference type="AlphaFoldDB" id="A0A212DGX9"/>
<dbReference type="GO" id="GO:0005576">
    <property type="term" value="C:extracellular region"/>
    <property type="evidence" value="ECO:0007669"/>
    <property type="project" value="UniProtKB-SubCell"/>
</dbReference>
<evidence type="ECO:0000256" key="2">
    <source>
        <dbReference type="ARBA" id="ARBA00007447"/>
    </source>
</evidence>
<feature type="domain" description="Peptidase A1" evidence="3">
    <location>
        <begin position="31"/>
        <end position="170"/>
    </location>
</feature>
<evidence type="ECO:0000256" key="1">
    <source>
        <dbReference type="ARBA" id="ARBA00004239"/>
    </source>
</evidence>
<evidence type="ECO:0000313" key="4">
    <source>
        <dbReference type="EMBL" id="OWK17442.1"/>
    </source>
</evidence>
<dbReference type="InterPro" id="IPR021109">
    <property type="entry name" value="Peptidase_aspartic_dom_sf"/>
</dbReference>
<evidence type="ECO:0000259" key="3">
    <source>
        <dbReference type="PROSITE" id="PS51767"/>
    </source>
</evidence>
<name>A0A212DGX9_CEREH</name>
<dbReference type="Gene3D" id="2.40.70.10">
    <property type="entry name" value="Acid Proteases"/>
    <property type="match status" value="2"/>
</dbReference>
<gene>
    <name evidence="4" type="ORF">Celaphus_00013420</name>
</gene>
<dbReference type="PANTHER" id="PTHR47966:SF49">
    <property type="entry name" value="PEPSIN A-5"/>
    <property type="match status" value="1"/>
</dbReference>
<comment type="subcellular location">
    <subcellularLocation>
        <location evidence="1">Secreted</location>
        <location evidence="1">Extracellular space</location>
    </subcellularLocation>
</comment>
<dbReference type="PROSITE" id="PS51767">
    <property type="entry name" value="PEPTIDASE_A1"/>
    <property type="match status" value="1"/>
</dbReference>
<dbReference type="OrthoDB" id="771136at2759"/>
<reference evidence="4 5" key="1">
    <citation type="journal article" date="2018" name="Mol. Genet. Genomics">
        <title>The red deer Cervus elaphus genome CerEla1.0: sequencing, annotating, genes, and chromosomes.</title>
        <authorList>
            <person name="Bana N.A."/>
            <person name="Nyiri A."/>
            <person name="Nagy J."/>
            <person name="Frank K."/>
            <person name="Nagy T."/>
            <person name="Steger V."/>
            <person name="Schiller M."/>
            <person name="Lakatos P."/>
            <person name="Sugar L."/>
            <person name="Horn P."/>
            <person name="Barta E."/>
            <person name="Orosz L."/>
        </authorList>
    </citation>
    <scope>NUCLEOTIDE SEQUENCE [LARGE SCALE GENOMIC DNA]</scope>
    <source>
        <strain evidence="4">Hungarian</strain>
    </source>
</reference>
<feature type="non-terminal residue" evidence="4">
    <location>
        <position position="170"/>
    </location>
</feature>
<protein>
    <recommendedName>
        <fullName evidence="3">Peptidase A1 domain-containing protein</fullName>
    </recommendedName>
</protein>
<dbReference type="PRINTS" id="PR00792">
    <property type="entry name" value="PEPSIN"/>
</dbReference>
<dbReference type="PANTHER" id="PTHR47966">
    <property type="entry name" value="BETA-SITE APP-CLEAVING ENZYME, ISOFORM A-RELATED"/>
    <property type="match status" value="1"/>
</dbReference>
<evidence type="ECO:0000313" key="5">
    <source>
        <dbReference type="Proteomes" id="UP000242450"/>
    </source>
</evidence>
<dbReference type="InterPro" id="IPR001461">
    <property type="entry name" value="Aspartic_peptidase_A1"/>
</dbReference>
<dbReference type="Pfam" id="PF00026">
    <property type="entry name" value="Asp"/>
    <property type="match status" value="1"/>
</dbReference>
<organism evidence="4 5">
    <name type="scientific">Cervus elaphus hippelaphus</name>
    <name type="common">European red deer</name>
    <dbReference type="NCBI Taxonomy" id="46360"/>
    <lineage>
        <taxon>Eukaryota</taxon>
        <taxon>Metazoa</taxon>
        <taxon>Chordata</taxon>
        <taxon>Craniata</taxon>
        <taxon>Vertebrata</taxon>
        <taxon>Euteleostomi</taxon>
        <taxon>Mammalia</taxon>
        <taxon>Eutheria</taxon>
        <taxon>Laurasiatheria</taxon>
        <taxon>Artiodactyla</taxon>
        <taxon>Ruminantia</taxon>
        <taxon>Pecora</taxon>
        <taxon>Cervidae</taxon>
        <taxon>Cervinae</taxon>
        <taxon>Cervus</taxon>
    </lineage>
</organism>